<comment type="caution">
    <text evidence="4">The sequence shown here is derived from an EMBL/GenBank/DDBJ whole genome shotgun (WGS) entry which is preliminary data.</text>
</comment>
<dbReference type="OrthoDB" id="449487at2759"/>
<name>A0A8H3FVY1_9LECA</name>
<dbReference type="InterPro" id="IPR052711">
    <property type="entry name" value="Zinc_ADH-like"/>
</dbReference>
<dbReference type="InterPro" id="IPR013149">
    <property type="entry name" value="ADH-like_C"/>
</dbReference>
<dbReference type="Gene3D" id="3.90.180.10">
    <property type="entry name" value="Medium-chain alcohol dehydrogenases, catalytic domain"/>
    <property type="match status" value="1"/>
</dbReference>
<reference evidence="4" key="1">
    <citation type="submission" date="2021-03" db="EMBL/GenBank/DDBJ databases">
        <authorList>
            <person name="Tagirdzhanova G."/>
        </authorList>
    </citation>
    <scope>NUCLEOTIDE SEQUENCE</scope>
</reference>
<feature type="transmembrane region" description="Helical" evidence="1">
    <location>
        <begin position="168"/>
        <end position="187"/>
    </location>
</feature>
<evidence type="ECO:0008006" key="6">
    <source>
        <dbReference type="Google" id="ProtNLM"/>
    </source>
</evidence>
<dbReference type="InterPro" id="IPR036291">
    <property type="entry name" value="NAD(P)-bd_dom_sf"/>
</dbReference>
<sequence>MAQAKALVIKQIDGKPGKVWYPLEIKETPVPKPSSSEILLIPTHHSLNHRDVFLRQALYPGLSFTAPLLADTCAVDPTSGKRYMLNPGHGWISDPLGPEKGSYAILGGTSLNPIGTAQTNLVIATEETVEVPDHLSSAEAAALPLAGLTAWRAIVTKSGAWDINEANILITGIGGGVALFLLSFAVAKGLNVYVTSGSQDKIDKAKKLGAKGGFNYKDKDWDKQLKAELPHQRPTLDAIIDGAGADILAKAVKLVKPGGVIVSYGMTVKPVIEMGMALVLKNIEVRGSTMGSRKEFHDMVNFVGKHKVKPVVDRVIKGKFEDVKAWDSLWDVMQKGDQFGKLVYEVDDAESYMKKTAEVVLILSRFLIYPMANMENEKLSERVIDLSEIHIHDRSNGHGHKENIPLRRWVIAITCALVYLGIVIFTNNPWWTISQATIGREEKLYTWDDNSEFMWCMLKPSSKLEYVPCFGGFYCARLEVPLDWTSDDPNSTRAVLAVIKRPAEVDVTHPAYGGAVFFNPGGPGGSGIQFMRGYGESLSVVLNGNSISSDKETYANSSRFYDLMSWDPRGVGDTIPNIDGFTDPLVRAEFDQRFIDLAGEMEHPEIFKRVYDIKGIYGKLLSSPQDNTPDEEHPARFVGTTSVIQDMVELIEKHGEWREQAAERILTAYNGQSKNADEAESAIIRQRTRYVKGEEKLQFWGFSYGTIVGQTFATMYPERVGRVAIDGVVNITDYYAGDWRTELIDTEKINSNFSMECEIAGPEICPFARLTNGSNEKLADGLERALANLHSSPVSGLHGKDPVYMSDFLLKSLLHTGWYDGFVGYPRAGEMLWNAVTQNVSFFHVEPNRGVCENLPEAWIDASSAQTSIVCSDADSKINETAEEFYEYVRDLHDQSPNFGFGLARVMLPCHGYDIRPKWRFNGPWGAETANPLLVLSQTLDPITPLISAKGAASLFPGSQVVEAQGIGHCTLGWPSLCAMKHVKHYFDTGKVPDEYTYCPASLKAFSSLDDAVELTNALPLDDRYLMASALKIASNYPLDNPALKYGEQGELPDETMGNWWSTTRQIKISAAMEELVHMQY</sequence>
<evidence type="ECO:0000313" key="5">
    <source>
        <dbReference type="Proteomes" id="UP000664169"/>
    </source>
</evidence>
<dbReference type="FunFam" id="3.40.50.720:FF:000481">
    <property type="entry name" value="Alcohol dehydrogenase, variant"/>
    <property type="match status" value="1"/>
</dbReference>
<dbReference type="Proteomes" id="UP000664169">
    <property type="component" value="Unassembled WGS sequence"/>
</dbReference>
<proteinExistence type="predicted"/>
<dbReference type="Gene3D" id="3.40.50.720">
    <property type="entry name" value="NAD(P)-binding Rossmann-like Domain"/>
    <property type="match status" value="1"/>
</dbReference>
<dbReference type="SUPFAM" id="SSF53474">
    <property type="entry name" value="alpha/beta-Hydrolases"/>
    <property type="match status" value="2"/>
</dbReference>
<dbReference type="SUPFAM" id="SSF51735">
    <property type="entry name" value="NAD(P)-binding Rossmann-fold domains"/>
    <property type="match status" value="1"/>
</dbReference>
<dbReference type="InterPro" id="IPR011032">
    <property type="entry name" value="GroES-like_sf"/>
</dbReference>
<dbReference type="SUPFAM" id="SSF50129">
    <property type="entry name" value="GroES-like"/>
    <property type="match status" value="1"/>
</dbReference>
<dbReference type="Pfam" id="PF00107">
    <property type="entry name" value="ADH_zinc_N"/>
    <property type="match status" value="1"/>
</dbReference>
<keyword evidence="1" id="KW-1133">Transmembrane helix</keyword>
<evidence type="ECO:0000259" key="2">
    <source>
        <dbReference type="Pfam" id="PF00107"/>
    </source>
</evidence>
<evidence type="ECO:0000256" key="1">
    <source>
        <dbReference type="SAM" id="Phobius"/>
    </source>
</evidence>
<feature type="domain" description="Alcohol dehydrogenase-like C-terminal" evidence="2">
    <location>
        <begin position="176"/>
        <end position="303"/>
    </location>
</feature>
<dbReference type="InterPro" id="IPR013595">
    <property type="entry name" value="Pept_S33_TAP-like_C"/>
</dbReference>
<dbReference type="Gene3D" id="3.40.50.1820">
    <property type="entry name" value="alpha/beta hydrolase"/>
    <property type="match status" value="1"/>
</dbReference>
<dbReference type="PANTHER" id="PTHR45033">
    <property type="match status" value="1"/>
</dbReference>
<gene>
    <name evidence="4" type="ORF">GOMPHAMPRED_005555</name>
</gene>
<keyword evidence="1" id="KW-0812">Transmembrane</keyword>
<evidence type="ECO:0000259" key="3">
    <source>
        <dbReference type="Pfam" id="PF08386"/>
    </source>
</evidence>
<dbReference type="InterPro" id="IPR029058">
    <property type="entry name" value="AB_hydrolase_fold"/>
</dbReference>
<feature type="transmembrane region" description="Helical" evidence="1">
    <location>
        <begin position="409"/>
        <end position="431"/>
    </location>
</feature>
<dbReference type="EMBL" id="CAJPDQ010000034">
    <property type="protein sequence ID" value="CAF9930062.1"/>
    <property type="molecule type" value="Genomic_DNA"/>
</dbReference>
<keyword evidence="5" id="KW-1185">Reference proteome</keyword>
<accession>A0A8H3FVY1</accession>
<dbReference type="AlphaFoldDB" id="A0A8H3FVY1"/>
<dbReference type="PANTHER" id="PTHR45033:SF3">
    <property type="entry name" value="DEHYDROGENASE, PUTATIVE (AFU_ORTHOLOGUE AFUA_2G13270)-RELATED"/>
    <property type="match status" value="1"/>
</dbReference>
<protein>
    <recommendedName>
        <fullName evidence="6">Enoyl reductase (ER) domain-containing protein</fullName>
    </recommendedName>
</protein>
<evidence type="ECO:0000313" key="4">
    <source>
        <dbReference type="EMBL" id="CAF9930062.1"/>
    </source>
</evidence>
<dbReference type="Pfam" id="PF08386">
    <property type="entry name" value="Abhydrolase_4"/>
    <property type="match status" value="1"/>
</dbReference>
<organism evidence="4 5">
    <name type="scientific">Gomphillus americanus</name>
    <dbReference type="NCBI Taxonomy" id="1940652"/>
    <lineage>
        <taxon>Eukaryota</taxon>
        <taxon>Fungi</taxon>
        <taxon>Dikarya</taxon>
        <taxon>Ascomycota</taxon>
        <taxon>Pezizomycotina</taxon>
        <taxon>Lecanoromycetes</taxon>
        <taxon>OSLEUM clade</taxon>
        <taxon>Ostropomycetidae</taxon>
        <taxon>Ostropales</taxon>
        <taxon>Graphidaceae</taxon>
        <taxon>Gomphilloideae</taxon>
        <taxon>Gomphillus</taxon>
    </lineage>
</organism>
<feature type="domain" description="Peptidase S33 tripeptidyl aminopeptidase-like C-terminal" evidence="3">
    <location>
        <begin position="899"/>
        <end position="999"/>
    </location>
</feature>
<keyword evidence="1" id="KW-0472">Membrane</keyword>